<keyword evidence="3" id="KW-1185">Reference proteome</keyword>
<comment type="caution">
    <text evidence="2">The sequence shown here is derived from an EMBL/GenBank/DDBJ whole genome shotgun (WGS) entry which is preliminary data.</text>
</comment>
<accession>A0A8S1HIS7</accession>
<dbReference type="OrthoDB" id="5912629at2759"/>
<gene>
    <name evidence="2" type="ORF">CAUJ_LOCUS10936</name>
</gene>
<proteinExistence type="predicted"/>
<evidence type="ECO:0000313" key="3">
    <source>
        <dbReference type="Proteomes" id="UP000835052"/>
    </source>
</evidence>
<dbReference type="Proteomes" id="UP000835052">
    <property type="component" value="Unassembled WGS sequence"/>
</dbReference>
<keyword evidence="1" id="KW-0472">Membrane</keyword>
<feature type="transmembrane region" description="Helical" evidence="1">
    <location>
        <begin position="41"/>
        <end position="60"/>
    </location>
</feature>
<evidence type="ECO:0000313" key="2">
    <source>
        <dbReference type="EMBL" id="CAD6195017.1"/>
    </source>
</evidence>
<protein>
    <submittedName>
        <fullName evidence="2">Uncharacterized protein</fullName>
    </submittedName>
</protein>
<dbReference type="EMBL" id="CAJGYM010000050">
    <property type="protein sequence ID" value="CAD6195017.1"/>
    <property type="molecule type" value="Genomic_DNA"/>
</dbReference>
<keyword evidence="1" id="KW-1133">Transmembrane helix</keyword>
<reference evidence="2" key="1">
    <citation type="submission" date="2020-10" db="EMBL/GenBank/DDBJ databases">
        <authorList>
            <person name="Kikuchi T."/>
        </authorList>
    </citation>
    <scope>NUCLEOTIDE SEQUENCE</scope>
    <source>
        <strain evidence="2">NKZ352</strain>
    </source>
</reference>
<dbReference type="AlphaFoldDB" id="A0A8S1HIS7"/>
<keyword evidence="1" id="KW-0812">Transmembrane</keyword>
<evidence type="ECO:0000256" key="1">
    <source>
        <dbReference type="SAM" id="Phobius"/>
    </source>
</evidence>
<name>A0A8S1HIS7_9PELO</name>
<sequence>MLAMFYPEIDVQPYGPKSNFYLCERTRRRTLSESLQNKSTIFSGVVLAFSSVGTIIGHMVRRHFIPQRKEIYENLGGN</sequence>
<organism evidence="2 3">
    <name type="scientific">Caenorhabditis auriculariae</name>
    <dbReference type="NCBI Taxonomy" id="2777116"/>
    <lineage>
        <taxon>Eukaryota</taxon>
        <taxon>Metazoa</taxon>
        <taxon>Ecdysozoa</taxon>
        <taxon>Nematoda</taxon>
        <taxon>Chromadorea</taxon>
        <taxon>Rhabditida</taxon>
        <taxon>Rhabditina</taxon>
        <taxon>Rhabditomorpha</taxon>
        <taxon>Rhabditoidea</taxon>
        <taxon>Rhabditidae</taxon>
        <taxon>Peloderinae</taxon>
        <taxon>Caenorhabditis</taxon>
    </lineage>
</organism>